<evidence type="ECO:0000313" key="2">
    <source>
        <dbReference type="Proteomes" id="UP001458946"/>
    </source>
</evidence>
<evidence type="ECO:0000313" key="1">
    <source>
        <dbReference type="EMBL" id="GAA5501590.1"/>
    </source>
</evidence>
<dbReference type="Proteomes" id="UP001458946">
    <property type="component" value="Unassembled WGS sequence"/>
</dbReference>
<reference evidence="1 2" key="1">
    <citation type="submission" date="2024-02" db="EMBL/GenBank/DDBJ databases">
        <title>Deinococcus xinjiangensis NBRC 107630.</title>
        <authorList>
            <person name="Ichikawa N."/>
            <person name="Katano-Makiyama Y."/>
            <person name="Hidaka K."/>
        </authorList>
    </citation>
    <scope>NUCLEOTIDE SEQUENCE [LARGE SCALE GENOMIC DNA]</scope>
    <source>
        <strain evidence="1 2">NBRC 107630</strain>
    </source>
</reference>
<name>A0ABP9VBL9_9DEIO</name>
<dbReference type="EMBL" id="BAABRN010000011">
    <property type="protein sequence ID" value="GAA5501590.1"/>
    <property type="molecule type" value="Genomic_DNA"/>
</dbReference>
<accession>A0ABP9VBL9</accession>
<dbReference type="RefSeq" id="WP_353541558.1">
    <property type="nucleotide sequence ID" value="NZ_BAABRN010000011.1"/>
</dbReference>
<keyword evidence="2" id="KW-1185">Reference proteome</keyword>
<organism evidence="1 2">
    <name type="scientific">Deinococcus xinjiangensis</name>
    <dbReference type="NCBI Taxonomy" id="457454"/>
    <lineage>
        <taxon>Bacteria</taxon>
        <taxon>Thermotogati</taxon>
        <taxon>Deinococcota</taxon>
        <taxon>Deinococci</taxon>
        <taxon>Deinococcales</taxon>
        <taxon>Deinococcaceae</taxon>
        <taxon>Deinococcus</taxon>
    </lineage>
</organism>
<gene>
    <name evidence="1" type="ORF">Dxin01_01326</name>
</gene>
<sequence length="105" mass="11554">MTLRRALTRLEALTPAARASQDIGPWMEQALKATLHDIPDGVERFRSTLEWAEAVAPFSGHLSKSGIEGDIMRRLDRVVPALDAQFGAAKVKIFLGVLSLGWVEK</sequence>
<protein>
    <submittedName>
        <fullName evidence="1">Uncharacterized protein</fullName>
    </submittedName>
</protein>
<comment type="caution">
    <text evidence="1">The sequence shown here is derived from an EMBL/GenBank/DDBJ whole genome shotgun (WGS) entry which is preliminary data.</text>
</comment>
<proteinExistence type="predicted"/>